<evidence type="ECO:0000313" key="3">
    <source>
        <dbReference type="EMBL" id="GAA4284948.1"/>
    </source>
</evidence>
<dbReference type="InterPro" id="IPR003709">
    <property type="entry name" value="VanY-like_core_dom"/>
</dbReference>
<organism evidence="3 4">
    <name type="scientific">Brevibacterium daeguense</name>
    <dbReference type="NCBI Taxonomy" id="909936"/>
    <lineage>
        <taxon>Bacteria</taxon>
        <taxon>Bacillati</taxon>
        <taxon>Actinomycetota</taxon>
        <taxon>Actinomycetes</taxon>
        <taxon>Micrococcales</taxon>
        <taxon>Brevibacteriaceae</taxon>
        <taxon>Brevibacterium</taxon>
    </lineage>
</organism>
<dbReference type="PANTHER" id="PTHR34385:SF1">
    <property type="entry name" value="PEPTIDOGLYCAN L-ALANYL-D-GLUTAMATE ENDOPEPTIDASE CWLK"/>
    <property type="match status" value="1"/>
</dbReference>
<reference evidence="4" key="1">
    <citation type="journal article" date="2019" name="Int. J. Syst. Evol. Microbiol.">
        <title>The Global Catalogue of Microorganisms (GCM) 10K type strain sequencing project: providing services to taxonomists for standard genome sequencing and annotation.</title>
        <authorList>
            <consortium name="The Broad Institute Genomics Platform"/>
            <consortium name="The Broad Institute Genome Sequencing Center for Infectious Disease"/>
            <person name="Wu L."/>
            <person name="Ma J."/>
        </authorList>
    </citation>
    <scope>NUCLEOTIDE SEQUENCE [LARGE SCALE GENOMIC DNA]</scope>
    <source>
        <strain evidence="4">JCM 17458</strain>
    </source>
</reference>
<feature type="domain" description="D-alanyl-D-alanine carboxypeptidase-like core" evidence="2">
    <location>
        <begin position="227"/>
        <end position="336"/>
    </location>
</feature>
<proteinExistence type="predicted"/>
<dbReference type="EMBL" id="BAABAZ010000006">
    <property type="protein sequence ID" value="GAA4284948.1"/>
    <property type="molecule type" value="Genomic_DNA"/>
</dbReference>
<dbReference type="SUPFAM" id="SSF55166">
    <property type="entry name" value="Hedgehog/DD-peptidase"/>
    <property type="match status" value="1"/>
</dbReference>
<sequence length="339" mass="35971">MVVSPSASQLAHLLRFRASVLTALLAAVVLAAVVLAAGLAMPAQAIDDRRTWFTPVPGFEIVRAFDKPAQNWQQGHRGIDVAALPGEPIRAPQSGTVRFSGSVAGRSVLSLHVDGHVVSFEPVESDLRAGDEVFAGHPIGTVAEPSHCDDGCVHVGVWRADAEKDYLNPAQFFSADATVLLPEANALAELPPPAGGDASSGAGAWGGHQNGRIPAVALCPVAAAPGHLLRCDAAAAFETLATAYSQRFGTRISVTDSYRDYATQVVLKRRKGRMAATPGTSNHGWGLAVDLGGGINSFGTVQHEWMRANAPRYGWIHPSWARSTGSLPEPWHWEYQARN</sequence>
<evidence type="ECO:0000313" key="4">
    <source>
        <dbReference type="Proteomes" id="UP001501586"/>
    </source>
</evidence>
<protein>
    <recommendedName>
        <fullName evidence="5">Peptidase M15</fullName>
    </recommendedName>
</protein>
<dbReference type="InterPro" id="IPR016047">
    <property type="entry name" value="M23ase_b-sheet_dom"/>
</dbReference>
<dbReference type="CDD" id="cd14814">
    <property type="entry name" value="Peptidase_M15"/>
    <property type="match status" value="1"/>
</dbReference>
<dbReference type="InterPro" id="IPR052179">
    <property type="entry name" value="DD-CPase-like"/>
</dbReference>
<accession>A0ABP8ELZ0</accession>
<dbReference type="InterPro" id="IPR011055">
    <property type="entry name" value="Dup_hybrid_motif"/>
</dbReference>
<feature type="domain" description="M23ase beta-sheet core" evidence="1">
    <location>
        <begin position="75"/>
        <end position="161"/>
    </location>
</feature>
<name>A0ABP8ELZ0_9MICO</name>
<dbReference type="Gene3D" id="2.70.70.10">
    <property type="entry name" value="Glucose Permease (Domain IIA)"/>
    <property type="match status" value="1"/>
</dbReference>
<dbReference type="Gene3D" id="3.30.1380.10">
    <property type="match status" value="1"/>
</dbReference>
<dbReference type="InterPro" id="IPR009045">
    <property type="entry name" value="Zn_M74/Hedgehog-like"/>
</dbReference>
<dbReference type="Pfam" id="PF01551">
    <property type="entry name" value="Peptidase_M23"/>
    <property type="match status" value="1"/>
</dbReference>
<evidence type="ECO:0008006" key="5">
    <source>
        <dbReference type="Google" id="ProtNLM"/>
    </source>
</evidence>
<comment type="caution">
    <text evidence="3">The sequence shown here is derived from an EMBL/GenBank/DDBJ whole genome shotgun (WGS) entry which is preliminary data.</text>
</comment>
<dbReference type="CDD" id="cd12797">
    <property type="entry name" value="M23_peptidase"/>
    <property type="match status" value="1"/>
</dbReference>
<dbReference type="PANTHER" id="PTHR34385">
    <property type="entry name" value="D-ALANYL-D-ALANINE CARBOXYPEPTIDASE"/>
    <property type="match status" value="1"/>
</dbReference>
<evidence type="ECO:0000259" key="2">
    <source>
        <dbReference type="Pfam" id="PF02557"/>
    </source>
</evidence>
<dbReference type="RefSeq" id="WP_236862911.1">
    <property type="nucleotide sequence ID" value="NZ_BAABAZ010000006.1"/>
</dbReference>
<dbReference type="SUPFAM" id="SSF51261">
    <property type="entry name" value="Duplicated hybrid motif"/>
    <property type="match status" value="1"/>
</dbReference>
<dbReference type="Proteomes" id="UP001501586">
    <property type="component" value="Unassembled WGS sequence"/>
</dbReference>
<keyword evidence="4" id="KW-1185">Reference proteome</keyword>
<dbReference type="Pfam" id="PF02557">
    <property type="entry name" value="VanY"/>
    <property type="match status" value="1"/>
</dbReference>
<gene>
    <name evidence="3" type="ORF">GCM10022261_24790</name>
</gene>
<evidence type="ECO:0000259" key="1">
    <source>
        <dbReference type="Pfam" id="PF01551"/>
    </source>
</evidence>